<evidence type="ECO:0000256" key="7">
    <source>
        <dbReference type="ARBA" id="ARBA00022946"/>
    </source>
</evidence>
<keyword evidence="8" id="KW-0560">Oxidoreductase</keyword>
<evidence type="ECO:0000256" key="5">
    <source>
        <dbReference type="ARBA" id="ARBA00022448"/>
    </source>
</evidence>
<keyword evidence="4" id="KW-0409">Iron storage</keyword>
<keyword evidence="6" id="KW-0410">Iron transport</keyword>
<dbReference type="GO" id="GO:0051537">
    <property type="term" value="F:2 iron, 2 sulfur cluster binding"/>
    <property type="evidence" value="ECO:0007669"/>
    <property type="project" value="TreeGrafter"/>
</dbReference>
<organism evidence="13 14">
    <name type="scientific">Pycnococcus provasolii</name>
    <dbReference type="NCBI Taxonomy" id="41880"/>
    <lineage>
        <taxon>Eukaryota</taxon>
        <taxon>Viridiplantae</taxon>
        <taxon>Chlorophyta</taxon>
        <taxon>Pseudoscourfieldiophyceae</taxon>
        <taxon>Pseudoscourfieldiales</taxon>
        <taxon>Pycnococcaceae</taxon>
        <taxon>Pycnococcus</taxon>
    </lineage>
</organism>
<proteinExistence type="inferred from homology"/>
<evidence type="ECO:0000313" key="13">
    <source>
        <dbReference type="EMBL" id="GHP08944.1"/>
    </source>
</evidence>
<evidence type="ECO:0000256" key="2">
    <source>
        <dbReference type="ARBA" id="ARBA00008183"/>
    </source>
</evidence>
<dbReference type="NCBIfam" id="TIGR03422">
    <property type="entry name" value="mito_frataxin"/>
    <property type="match status" value="1"/>
</dbReference>
<evidence type="ECO:0000256" key="4">
    <source>
        <dbReference type="ARBA" id="ARBA00022434"/>
    </source>
</evidence>
<dbReference type="GO" id="GO:0006826">
    <property type="term" value="P:iron ion transport"/>
    <property type="evidence" value="ECO:0007669"/>
    <property type="project" value="UniProtKB-KW"/>
</dbReference>
<dbReference type="PROSITE" id="PS50810">
    <property type="entry name" value="FRATAXIN_2"/>
    <property type="match status" value="1"/>
</dbReference>
<comment type="similarity">
    <text evidence="2">Belongs to the frataxin family.</text>
</comment>
<evidence type="ECO:0000256" key="1">
    <source>
        <dbReference type="ARBA" id="ARBA00004173"/>
    </source>
</evidence>
<evidence type="ECO:0000256" key="8">
    <source>
        <dbReference type="ARBA" id="ARBA00023002"/>
    </source>
</evidence>
<evidence type="ECO:0000256" key="11">
    <source>
        <dbReference type="ARBA" id="ARBA00023128"/>
    </source>
</evidence>
<dbReference type="Gene3D" id="3.30.920.10">
    <property type="entry name" value="Frataxin/CyaY"/>
    <property type="match status" value="1"/>
</dbReference>
<evidence type="ECO:0000313" key="14">
    <source>
        <dbReference type="Proteomes" id="UP000660262"/>
    </source>
</evidence>
<keyword evidence="11" id="KW-0496">Mitochondrion</keyword>
<comment type="subcellular location">
    <subcellularLocation>
        <location evidence="1">Mitochondrion</location>
    </subcellularLocation>
</comment>
<dbReference type="InterPro" id="IPR036524">
    <property type="entry name" value="Frataxin/CyaY_sf"/>
</dbReference>
<dbReference type="GO" id="GO:0005739">
    <property type="term" value="C:mitochondrion"/>
    <property type="evidence" value="ECO:0007669"/>
    <property type="project" value="UniProtKB-SubCell"/>
</dbReference>
<dbReference type="PANTHER" id="PTHR16821:SF2">
    <property type="entry name" value="FRATAXIN, MITOCHONDRIAL"/>
    <property type="match status" value="1"/>
</dbReference>
<dbReference type="EMBL" id="BNJQ01000022">
    <property type="protein sequence ID" value="GHP08944.1"/>
    <property type="molecule type" value="Genomic_DNA"/>
</dbReference>
<keyword evidence="9" id="KW-0408">Iron</keyword>
<dbReference type="GO" id="GO:0004322">
    <property type="term" value="F:ferroxidase activity"/>
    <property type="evidence" value="ECO:0007669"/>
    <property type="project" value="UniProtKB-EC"/>
</dbReference>
<dbReference type="OrthoDB" id="1897642at2759"/>
<dbReference type="PROSITE" id="PS01344">
    <property type="entry name" value="FRATAXIN_1"/>
    <property type="match status" value="1"/>
</dbReference>
<dbReference type="Proteomes" id="UP000660262">
    <property type="component" value="Unassembled WGS sequence"/>
</dbReference>
<protein>
    <recommendedName>
        <fullName evidence="3">ferroxidase</fullName>
        <ecNumber evidence="3">1.16.3.1</ecNumber>
    </recommendedName>
</protein>
<dbReference type="Pfam" id="PF01491">
    <property type="entry name" value="Frataxin_Cyay"/>
    <property type="match status" value="1"/>
</dbReference>
<dbReference type="EC" id="1.16.3.1" evidence="3"/>
<comment type="catalytic activity">
    <reaction evidence="12">
        <text>4 Fe(2+) + O2 + 4 H(+) = 4 Fe(3+) + 2 H2O</text>
        <dbReference type="Rhea" id="RHEA:11148"/>
        <dbReference type="ChEBI" id="CHEBI:15377"/>
        <dbReference type="ChEBI" id="CHEBI:15378"/>
        <dbReference type="ChEBI" id="CHEBI:15379"/>
        <dbReference type="ChEBI" id="CHEBI:29033"/>
        <dbReference type="ChEBI" id="CHEBI:29034"/>
        <dbReference type="EC" id="1.16.3.1"/>
    </reaction>
</comment>
<comment type="caution">
    <text evidence="13">The sequence shown here is derived from an EMBL/GenBank/DDBJ whole genome shotgun (WGS) entry which is preliminary data.</text>
</comment>
<dbReference type="InterPro" id="IPR002908">
    <property type="entry name" value="Frataxin/CyaY"/>
</dbReference>
<dbReference type="NCBIfam" id="TIGR03421">
    <property type="entry name" value="FeS_CyaY"/>
    <property type="match status" value="1"/>
</dbReference>
<gene>
    <name evidence="13" type="ORF">PPROV_000768100</name>
</gene>
<keyword evidence="5" id="KW-0813">Transport</keyword>
<dbReference type="PANTHER" id="PTHR16821">
    <property type="entry name" value="FRATAXIN"/>
    <property type="match status" value="1"/>
</dbReference>
<keyword evidence="7" id="KW-0809">Transit peptide</keyword>
<reference evidence="13" key="1">
    <citation type="submission" date="2020-10" db="EMBL/GenBank/DDBJ databases">
        <title>Unveiling of a novel bifunctional photoreceptor, Dualchrome1, isolated from a cosmopolitan green alga.</title>
        <authorList>
            <person name="Suzuki S."/>
            <person name="Kawachi M."/>
        </authorList>
    </citation>
    <scope>NUCLEOTIDE SEQUENCE</scope>
    <source>
        <strain evidence="13">NIES 2893</strain>
    </source>
</reference>
<dbReference type="GO" id="GO:0008198">
    <property type="term" value="F:ferrous iron binding"/>
    <property type="evidence" value="ECO:0007669"/>
    <property type="project" value="TreeGrafter"/>
</dbReference>
<dbReference type="GO" id="GO:0016226">
    <property type="term" value="P:iron-sulfur cluster assembly"/>
    <property type="evidence" value="ECO:0007669"/>
    <property type="project" value="InterPro"/>
</dbReference>
<keyword evidence="10" id="KW-0406">Ion transport</keyword>
<dbReference type="InterPro" id="IPR020895">
    <property type="entry name" value="Frataxin_CS"/>
</dbReference>
<evidence type="ECO:0000256" key="10">
    <source>
        <dbReference type="ARBA" id="ARBA00023065"/>
    </source>
</evidence>
<name>A0A830HP37_9CHLO</name>
<dbReference type="InterPro" id="IPR017789">
    <property type="entry name" value="Frataxin"/>
</dbReference>
<keyword evidence="14" id="KW-1185">Reference proteome</keyword>
<dbReference type="GO" id="GO:0034986">
    <property type="term" value="F:iron chaperone activity"/>
    <property type="evidence" value="ECO:0007669"/>
    <property type="project" value="TreeGrafter"/>
</dbReference>
<evidence type="ECO:0000256" key="3">
    <source>
        <dbReference type="ARBA" id="ARBA00013107"/>
    </source>
</evidence>
<accession>A0A830HP37</accession>
<dbReference type="PRINTS" id="PR00904">
    <property type="entry name" value="FRATAXIN"/>
</dbReference>
<dbReference type="GO" id="GO:0008199">
    <property type="term" value="F:ferric iron binding"/>
    <property type="evidence" value="ECO:0007669"/>
    <property type="project" value="InterPro"/>
</dbReference>
<dbReference type="SUPFAM" id="SSF55387">
    <property type="entry name" value="Frataxin/Nqo15-like"/>
    <property type="match status" value="1"/>
</dbReference>
<evidence type="ECO:0000256" key="12">
    <source>
        <dbReference type="ARBA" id="ARBA00047990"/>
    </source>
</evidence>
<dbReference type="GO" id="GO:0006879">
    <property type="term" value="P:intracellular iron ion homeostasis"/>
    <property type="evidence" value="ECO:0007669"/>
    <property type="project" value="UniProtKB-KW"/>
</dbReference>
<evidence type="ECO:0000256" key="9">
    <source>
        <dbReference type="ARBA" id="ARBA00023004"/>
    </source>
</evidence>
<evidence type="ECO:0000256" key="6">
    <source>
        <dbReference type="ARBA" id="ARBA00022496"/>
    </source>
</evidence>
<sequence length="204" mass="22559">MDGSPQGPFFGFRLGEFRRPASLFPFRRKPTMAATTSLTSFATAAQWLVRLRQRASTAAVPQLCHVTRLGTATTHSTVLEDESVFHRVADRTIHALQERVEAIVDDHCDGGDVTYGDGVLTVFLGDDEGTFVLNKQTPNRQLWLSSPVSGPFRYDYGGTTGDAEADDDELDTLGNLWVSQRDGHKLVHKLREEFAQLLPSAQPL</sequence>
<dbReference type="SMART" id="SM01219">
    <property type="entry name" value="Frataxin_Cyay"/>
    <property type="match status" value="1"/>
</dbReference>
<dbReference type="AlphaFoldDB" id="A0A830HP37"/>